<organism evidence="3 4">
    <name type="scientific">Photobacterium toruni</name>
    <dbReference type="NCBI Taxonomy" id="1935446"/>
    <lineage>
        <taxon>Bacteria</taxon>
        <taxon>Pseudomonadati</taxon>
        <taxon>Pseudomonadota</taxon>
        <taxon>Gammaproteobacteria</taxon>
        <taxon>Vibrionales</taxon>
        <taxon>Vibrionaceae</taxon>
        <taxon>Photobacterium</taxon>
    </lineage>
</organism>
<feature type="transmembrane region" description="Helical" evidence="1">
    <location>
        <begin position="85"/>
        <end position="104"/>
    </location>
</feature>
<evidence type="ECO:0000313" key="2">
    <source>
        <dbReference type="EMBL" id="MEC6830192.1"/>
    </source>
</evidence>
<accession>A0A1T4SWI7</accession>
<proteinExistence type="predicted"/>
<evidence type="ECO:0000313" key="3">
    <source>
        <dbReference type="EMBL" id="SKA32624.1"/>
    </source>
</evidence>
<evidence type="ECO:0000313" key="4">
    <source>
        <dbReference type="Proteomes" id="UP000191116"/>
    </source>
</evidence>
<name>A0A1T4SWI7_9GAMM</name>
<dbReference type="Proteomes" id="UP001306119">
    <property type="component" value="Unassembled WGS sequence"/>
</dbReference>
<dbReference type="EMBL" id="FUWP01000007">
    <property type="protein sequence ID" value="SKA32624.1"/>
    <property type="molecule type" value="Genomic_DNA"/>
</dbReference>
<evidence type="ECO:0000256" key="1">
    <source>
        <dbReference type="SAM" id="Phobius"/>
    </source>
</evidence>
<feature type="transmembrane region" description="Helical" evidence="1">
    <location>
        <begin position="26"/>
        <end position="44"/>
    </location>
</feature>
<gene>
    <name evidence="3" type="ORF">CZ814_01819</name>
    <name evidence="2" type="ORF">VXS06_00095</name>
</gene>
<dbReference type="EMBL" id="JAYXUG010000001">
    <property type="protein sequence ID" value="MEC6830192.1"/>
    <property type="molecule type" value="Genomic_DNA"/>
</dbReference>
<reference evidence="3 4" key="1">
    <citation type="submission" date="2017-02" db="EMBL/GenBank/DDBJ databases">
        <authorList>
            <person name="Peterson S.W."/>
        </authorList>
    </citation>
    <scope>NUCLEOTIDE SEQUENCE [LARGE SCALE GENOMIC DNA]</scope>
    <source>
        <strain evidence="3 4">CECT 9189</strain>
    </source>
</reference>
<keyword evidence="1" id="KW-0812">Transmembrane</keyword>
<dbReference type="OrthoDB" id="5824674at2"/>
<dbReference type="Proteomes" id="UP000191116">
    <property type="component" value="Unassembled WGS sequence"/>
</dbReference>
<sequence length="105" mass="11882">MSQPENDLIKASENKSQNEFNTPQFQIARVLSITFNVILILAQIKLLKDHNIDIKTYAVFIFCNISILVNLLAPRLTKLTLKQVAKYSAIPTIMSVFLFLSQTLA</sequence>
<dbReference type="RefSeq" id="WP_080174649.1">
    <property type="nucleotide sequence ID" value="NZ_AP024855.1"/>
</dbReference>
<reference evidence="2 5" key="2">
    <citation type="submission" date="2024-01" db="EMBL/GenBank/DDBJ databases">
        <title>Active colonisers of the gastrointestinal tract of Atlantic salmon farmed in a warm water region.</title>
        <authorList>
            <person name="Bowman J.P."/>
        </authorList>
    </citation>
    <scope>NUCLEOTIDE SEQUENCE [LARGE SCALE GENOMIC DNA]</scope>
    <source>
        <strain evidence="2 5">S3MW1</strain>
    </source>
</reference>
<dbReference type="AlphaFoldDB" id="A0A1T4SWI7"/>
<keyword evidence="1" id="KW-0472">Membrane</keyword>
<keyword evidence="5" id="KW-1185">Reference proteome</keyword>
<keyword evidence="1" id="KW-1133">Transmembrane helix</keyword>
<evidence type="ECO:0000313" key="5">
    <source>
        <dbReference type="Proteomes" id="UP001306119"/>
    </source>
</evidence>
<feature type="transmembrane region" description="Helical" evidence="1">
    <location>
        <begin position="56"/>
        <end position="73"/>
    </location>
</feature>
<protein>
    <submittedName>
        <fullName evidence="2">Fumarate hydratase</fullName>
    </submittedName>
</protein>